<organism evidence="1 2">
    <name type="scientific">Protea cynaroides</name>
    <dbReference type="NCBI Taxonomy" id="273540"/>
    <lineage>
        <taxon>Eukaryota</taxon>
        <taxon>Viridiplantae</taxon>
        <taxon>Streptophyta</taxon>
        <taxon>Embryophyta</taxon>
        <taxon>Tracheophyta</taxon>
        <taxon>Spermatophyta</taxon>
        <taxon>Magnoliopsida</taxon>
        <taxon>Proteales</taxon>
        <taxon>Proteaceae</taxon>
        <taxon>Protea</taxon>
    </lineage>
</organism>
<protein>
    <submittedName>
        <fullName evidence="1">Uncharacterized protein</fullName>
    </submittedName>
</protein>
<dbReference type="PANTHER" id="PTHR36615">
    <property type="entry name" value="PROTEIN, PUTATIVE-RELATED"/>
    <property type="match status" value="1"/>
</dbReference>
<dbReference type="AlphaFoldDB" id="A0A9Q0L3Z8"/>
<reference evidence="1" key="1">
    <citation type="journal article" date="2023" name="Plant J.">
        <title>The genome of the king protea, Protea cynaroides.</title>
        <authorList>
            <person name="Chang J."/>
            <person name="Duong T.A."/>
            <person name="Schoeman C."/>
            <person name="Ma X."/>
            <person name="Roodt D."/>
            <person name="Barker N."/>
            <person name="Li Z."/>
            <person name="Van de Peer Y."/>
            <person name="Mizrachi E."/>
        </authorList>
    </citation>
    <scope>NUCLEOTIDE SEQUENCE</scope>
    <source>
        <tissue evidence="1">Young leaves</tissue>
    </source>
</reference>
<dbReference type="PANTHER" id="PTHR36615:SF7">
    <property type="entry name" value="PROTEIN, PUTATIVE-RELATED"/>
    <property type="match status" value="1"/>
</dbReference>
<proteinExistence type="predicted"/>
<accession>A0A9Q0L3Z8</accession>
<evidence type="ECO:0000313" key="1">
    <source>
        <dbReference type="EMBL" id="KAJ4981586.1"/>
    </source>
</evidence>
<dbReference type="EMBL" id="JAMYWD010000001">
    <property type="protein sequence ID" value="KAJ4981586.1"/>
    <property type="molecule type" value="Genomic_DNA"/>
</dbReference>
<comment type="caution">
    <text evidence="1">The sequence shown here is derived from an EMBL/GenBank/DDBJ whole genome shotgun (WGS) entry which is preliminary data.</text>
</comment>
<evidence type="ECO:0000313" key="2">
    <source>
        <dbReference type="Proteomes" id="UP001141806"/>
    </source>
</evidence>
<name>A0A9Q0L3Z8_9MAGN</name>
<dbReference type="Proteomes" id="UP001141806">
    <property type="component" value="Unassembled WGS sequence"/>
</dbReference>
<sequence length="123" mass="14078">MTIGGRTTTMKGVNFPAGRHFGRPIPKRGRVKAGIVIRLANSFIALLSQSHIVTNLKFKISPRICFKRVRNSAVSKEEERHKDDYWWKKDDDEWRSELSSKEAFWAVKSEEGKSEGRDNDTVG</sequence>
<gene>
    <name evidence="1" type="ORF">NE237_032423</name>
</gene>
<keyword evidence="2" id="KW-1185">Reference proteome</keyword>
<dbReference type="OrthoDB" id="1148560at2759"/>